<reference evidence="1 2" key="1">
    <citation type="submission" date="2017-06" db="EMBL/GenBank/DDBJ databases">
        <title>Genome of Fusarium nygamai isolate CS10214.</title>
        <authorList>
            <person name="Gardiner D.M."/>
            <person name="Obanor F."/>
            <person name="Kazan K."/>
        </authorList>
    </citation>
    <scope>NUCLEOTIDE SEQUENCE [LARGE SCALE GENOMIC DNA]</scope>
    <source>
        <strain evidence="1 2">CS10214</strain>
    </source>
</reference>
<dbReference type="Proteomes" id="UP000236664">
    <property type="component" value="Unassembled WGS sequence"/>
</dbReference>
<dbReference type="EMBL" id="MTQA01000385">
    <property type="protein sequence ID" value="PNP60579.1"/>
    <property type="molecule type" value="Genomic_DNA"/>
</dbReference>
<name>A0A2K0US30_GIBNY</name>
<evidence type="ECO:0000313" key="1">
    <source>
        <dbReference type="EMBL" id="PNP60579.1"/>
    </source>
</evidence>
<organism evidence="1 2">
    <name type="scientific">Gibberella nygamai</name>
    <name type="common">Bean root rot disease fungus</name>
    <name type="synonym">Fusarium nygamai</name>
    <dbReference type="NCBI Taxonomy" id="42673"/>
    <lineage>
        <taxon>Eukaryota</taxon>
        <taxon>Fungi</taxon>
        <taxon>Dikarya</taxon>
        <taxon>Ascomycota</taxon>
        <taxon>Pezizomycotina</taxon>
        <taxon>Sordariomycetes</taxon>
        <taxon>Hypocreomycetidae</taxon>
        <taxon>Hypocreales</taxon>
        <taxon>Nectriaceae</taxon>
        <taxon>Fusarium</taxon>
        <taxon>Fusarium fujikuroi species complex</taxon>
    </lineage>
</organism>
<dbReference type="OrthoDB" id="2984728at2759"/>
<gene>
    <name evidence="1" type="ORF">FNYG_14682</name>
</gene>
<sequence>MSSAEGSIQSTHPGKFTATFSIDGSFYIFSGNVNPPTQNFESHAAILEYNSVESLEGSQQFTGTIGSGDEASFKFDDGTVIKGPLDIPVNPASRVSGAGTWFQG</sequence>
<keyword evidence="2" id="KW-1185">Reference proteome</keyword>
<protein>
    <submittedName>
        <fullName evidence="1">Uncharacterized protein</fullName>
    </submittedName>
</protein>
<comment type="caution">
    <text evidence="1">The sequence shown here is derived from an EMBL/GenBank/DDBJ whole genome shotgun (WGS) entry which is preliminary data.</text>
</comment>
<dbReference type="AlphaFoldDB" id="A0A2K0US30"/>
<proteinExistence type="predicted"/>
<evidence type="ECO:0000313" key="2">
    <source>
        <dbReference type="Proteomes" id="UP000236664"/>
    </source>
</evidence>
<accession>A0A2K0US30</accession>